<evidence type="ECO:0000256" key="1">
    <source>
        <dbReference type="ARBA" id="ARBA00003456"/>
    </source>
</evidence>
<keyword evidence="10" id="KW-1003">Cell membrane</keyword>
<comment type="similarity">
    <text evidence="3 10">Belongs to the ATPase gamma chain family.</text>
</comment>
<keyword evidence="8 10" id="KW-0139">CF(1)</keyword>
<accession>A0A563DAU0</accession>
<dbReference type="InterPro" id="IPR000131">
    <property type="entry name" value="ATP_synth_F1_gsu"/>
</dbReference>
<evidence type="ECO:0000313" key="11">
    <source>
        <dbReference type="EMBL" id="TWP27428.1"/>
    </source>
</evidence>
<dbReference type="PRINTS" id="PR00126">
    <property type="entry name" value="ATPASEGAMMA"/>
</dbReference>
<dbReference type="SUPFAM" id="SSF52943">
    <property type="entry name" value="ATP synthase (F1-ATPase), gamma subunit"/>
    <property type="match status" value="1"/>
</dbReference>
<dbReference type="PANTHER" id="PTHR11693:SF22">
    <property type="entry name" value="ATP SYNTHASE SUBUNIT GAMMA, MITOCHONDRIAL"/>
    <property type="match status" value="1"/>
</dbReference>
<evidence type="ECO:0000256" key="2">
    <source>
        <dbReference type="ARBA" id="ARBA00004170"/>
    </source>
</evidence>
<dbReference type="RefSeq" id="WP_146262576.1">
    <property type="nucleotide sequence ID" value="NZ_SELG01000037.1"/>
</dbReference>
<protein>
    <recommendedName>
        <fullName evidence="10">ATP synthase gamma chain</fullName>
    </recommendedName>
    <alternativeName>
        <fullName evidence="10">ATP synthase F1 sector gamma subunit</fullName>
    </alternativeName>
    <alternativeName>
        <fullName evidence="10">F-ATPase gamma subunit</fullName>
    </alternativeName>
</protein>
<dbReference type="EMBL" id="SELH01000022">
    <property type="protein sequence ID" value="TWP27428.1"/>
    <property type="molecule type" value="Genomic_DNA"/>
</dbReference>
<evidence type="ECO:0000256" key="9">
    <source>
        <dbReference type="ARBA" id="ARBA00023310"/>
    </source>
</evidence>
<evidence type="ECO:0000256" key="8">
    <source>
        <dbReference type="ARBA" id="ARBA00023196"/>
    </source>
</evidence>
<evidence type="ECO:0000256" key="10">
    <source>
        <dbReference type="HAMAP-Rule" id="MF_00815"/>
    </source>
</evidence>
<dbReference type="GO" id="GO:0005524">
    <property type="term" value="F:ATP binding"/>
    <property type="evidence" value="ECO:0007669"/>
    <property type="project" value="UniProtKB-UniRule"/>
</dbReference>
<evidence type="ECO:0000313" key="12">
    <source>
        <dbReference type="Proteomes" id="UP000319499"/>
    </source>
</evidence>
<dbReference type="GO" id="GO:0042777">
    <property type="term" value="P:proton motive force-driven plasma membrane ATP synthesis"/>
    <property type="evidence" value="ECO:0007669"/>
    <property type="project" value="UniProtKB-UniRule"/>
</dbReference>
<dbReference type="Pfam" id="PF00231">
    <property type="entry name" value="ATP-synt"/>
    <property type="match status" value="1"/>
</dbReference>
<organism evidence="11 12">
    <name type="scientific">Apibacter muscae</name>
    <dbReference type="NCBI Taxonomy" id="2509004"/>
    <lineage>
        <taxon>Bacteria</taxon>
        <taxon>Pseudomonadati</taxon>
        <taxon>Bacteroidota</taxon>
        <taxon>Flavobacteriia</taxon>
        <taxon>Flavobacteriales</taxon>
        <taxon>Weeksellaceae</taxon>
        <taxon>Apibacter</taxon>
    </lineage>
</organism>
<dbReference type="InterPro" id="IPR023632">
    <property type="entry name" value="ATP_synth_F1_gsu_CS"/>
</dbReference>
<dbReference type="Gene3D" id="3.40.1380.10">
    <property type="match status" value="1"/>
</dbReference>
<dbReference type="GO" id="GO:0005886">
    <property type="term" value="C:plasma membrane"/>
    <property type="evidence" value="ECO:0007669"/>
    <property type="project" value="UniProtKB-SubCell"/>
</dbReference>
<keyword evidence="7 10" id="KW-0472">Membrane</keyword>
<proteinExistence type="inferred from homology"/>
<name>A0A563DAU0_9FLAO</name>
<dbReference type="PANTHER" id="PTHR11693">
    <property type="entry name" value="ATP SYNTHASE GAMMA CHAIN"/>
    <property type="match status" value="1"/>
</dbReference>
<dbReference type="Proteomes" id="UP000319499">
    <property type="component" value="Unassembled WGS sequence"/>
</dbReference>
<dbReference type="GO" id="GO:0046933">
    <property type="term" value="F:proton-transporting ATP synthase activity, rotational mechanism"/>
    <property type="evidence" value="ECO:0007669"/>
    <property type="project" value="UniProtKB-UniRule"/>
</dbReference>
<evidence type="ECO:0000256" key="7">
    <source>
        <dbReference type="ARBA" id="ARBA00023136"/>
    </source>
</evidence>
<dbReference type="HAMAP" id="MF_00815">
    <property type="entry name" value="ATP_synth_gamma_bact"/>
    <property type="match status" value="1"/>
</dbReference>
<evidence type="ECO:0000256" key="3">
    <source>
        <dbReference type="ARBA" id="ARBA00007681"/>
    </source>
</evidence>
<keyword evidence="9 10" id="KW-0066">ATP synthesis</keyword>
<dbReference type="NCBIfam" id="TIGR01146">
    <property type="entry name" value="ATPsyn_F1gamma"/>
    <property type="match status" value="1"/>
</dbReference>
<keyword evidence="5 10" id="KW-0375">Hydrogen ion transport</keyword>
<reference evidence="11 12" key="1">
    <citation type="submission" date="2019-02" db="EMBL/GenBank/DDBJ databases">
        <title>Apibacter muscae sp. nov.: a novel member of the house fly microbiota.</title>
        <authorList>
            <person name="Park R."/>
        </authorList>
    </citation>
    <scope>NUCLEOTIDE SEQUENCE [LARGE SCALE GENOMIC DNA]</scope>
    <source>
        <strain evidence="11 12">AL1</strain>
    </source>
</reference>
<comment type="function">
    <text evidence="1 10">Produces ATP from ADP in the presence of a proton gradient across the membrane. The gamma chain is believed to be important in regulating ATPase activity and the flow of protons through the CF(0) complex.</text>
</comment>
<dbReference type="AlphaFoldDB" id="A0A563DAU0"/>
<keyword evidence="6 10" id="KW-0406">Ion transport</keyword>
<comment type="subunit">
    <text evidence="10">F-type ATPases have 2 components, CF(1) - the catalytic core - and CF(0) - the membrane proton channel. CF(1) has five subunits: alpha(3), beta(3), gamma(1), delta(1), epsilon(1). CF(0) has three main subunits: a, b and c.</text>
</comment>
<dbReference type="CDD" id="cd12151">
    <property type="entry name" value="F1-ATPase_gamma"/>
    <property type="match status" value="1"/>
</dbReference>
<dbReference type="OrthoDB" id="9812769at2"/>
<keyword evidence="4 10" id="KW-0813">Transport</keyword>
<keyword evidence="12" id="KW-1185">Reference proteome</keyword>
<dbReference type="PROSITE" id="PS00153">
    <property type="entry name" value="ATPASE_GAMMA"/>
    <property type="match status" value="1"/>
</dbReference>
<sequence>MATLKEIRNRITSVNSTMQITSAMMMVSSAKLKRAQNSIQKLRPYSEKMQELLTHITSSIDEDYGSEYKDREEIKKVLLVVITSNRGLAGAFNSTVVKAVKKLIDTTYKGIQVDILTIGKKGNDLLSKTCSINENHSELWDSLNFKNTSEISEKLIDKFIQGEYDKIDLVYNSFKNVVVQLLKVEQFLPLQLDKEEISAKIHSDYIFESSKKEILEKLIPNTLKIQLYKAVLDSNAAEHGARMSAMQSATDNAKSLKNQLVISYNKARQASITNELIEIVSGAQALES</sequence>
<gene>
    <name evidence="10 11" type="primary">atpG</name>
    <name evidence="11" type="ORF">ETU09_07185</name>
</gene>
<comment type="caution">
    <text evidence="11">The sequence shown here is derived from an EMBL/GenBank/DDBJ whole genome shotgun (WGS) entry which is preliminary data.</text>
</comment>
<dbReference type="GO" id="GO:0045259">
    <property type="term" value="C:proton-transporting ATP synthase complex"/>
    <property type="evidence" value="ECO:0007669"/>
    <property type="project" value="UniProtKB-KW"/>
</dbReference>
<evidence type="ECO:0000256" key="4">
    <source>
        <dbReference type="ARBA" id="ARBA00022448"/>
    </source>
</evidence>
<evidence type="ECO:0000256" key="6">
    <source>
        <dbReference type="ARBA" id="ARBA00023065"/>
    </source>
</evidence>
<dbReference type="InterPro" id="IPR035968">
    <property type="entry name" value="ATP_synth_F1_ATPase_gsu"/>
</dbReference>
<dbReference type="Gene3D" id="1.10.287.80">
    <property type="entry name" value="ATP synthase, gamma subunit, helix hairpin domain"/>
    <property type="match status" value="1"/>
</dbReference>
<evidence type="ECO:0000256" key="5">
    <source>
        <dbReference type="ARBA" id="ARBA00022781"/>
    </source>
</evidence>
<comment type="subcellular location">
    <subcellularLocation>
        <location evidence="10">Cell membrane</location>
        <topology evidence="10">Peripheral membrane protein</topology>
    </subcellularLocation>
    <subcellularLocation>
        <location evidence="2">Membrane</location>
        <topology evidence="2">Peripheral membrane protein</topology>
    </subcellularLocation>
</comment>